<comment type="caution">
    <text evidence="5">The sequence shown here is derived from an EMBL/GenBank/DDBJ whole genome shotgun (WGS) entry which is preliminary data.</text>
</comment>
<dbReference type="PANTHER" id="PTHR24123">
    <property type="entry name" value="ANKYRIN REPEAT-CONTAINING"/>
    <property type="match status" value="1"/>
</dbReference>
<dbReference type="InterPro" id="IPR025676">
    <property type="entry name" value="Clr5_dom"/>
</dbReference>
<protein>
    <submittedName>
        <fullName evidence="5">Sex-determining fem-1</fullName>
    </submittedName>
</protein>
<evidence type="ECO:0000256" key="2">
    <source>
        <dbReference type="ARBA" id="ARBA00023043"/>
    </source>
</evidence>
<dbReference type="Gene3D" id="1.25.40.20">
    <property type="entry name" value="Ankyrin repeat-containing domain"/>
    <property type="match status" value="2"/>
</dbReference>
<dbReference type="EMBL" id="JAADYS010002316">
    <property type="protein sequence ID" value="KAF4458924.1"/>
    <property type="molecule type" value="Genomic_DNA"/>
</dbReference>
<name>A0A8H4P1B7_9HYPO</name>
<feature type="repeat" description="ANK" evidence="3">
    <location>
        <begin position="895"/>
        <end position="927"/>
    </location>
</feature>
<dbReference type="SMART" id="SM00248">
    <property type="entry name" value="ANK"/>
    <property type="match status" value="11"/>
</dbReference>
<gene>
    <name evidence="5" type="ORF">FALBO_14329</name>
</gene>
<feature type="repeat" description="ANK" evidence="3">
    <location>
        <begin position="931"/>
        <end position="963"/>
    </location>
</feature>
<dbReference type="PROSITE" id="PS50297">
    <property type="entry name" value="ANK_REP_REGION"/>
    <property type="match status" value="4"/>
</dbReference>
<dbReference type="AlphaFoldDB" id="A0A8H4P1B7"/>
<dbReference type="SUPFAM" id="SSF48403">
    <property type="entry name" value="Ankyrin repeat"/>
    <property type="match status" value="2"/>
</dbReference>
<dbReference type="PROSITE" id="PS50088">
    <property type="entry name" value="ANK_REPEAT"/>
    <property type="match status" value="5"/>
</dbReference>
<evidence type="ECO:0000256" key="1">
    <source>
        <dbReference type="ARBA" id="ARBA00022737"/>
    </source>
</evidence>
<keyword evidence="2 3" id="KW-0040">ANK repeat</keyword>
<dbReference type="Pfam" id="PF14420">
    <property type="entry name" value="Clr5"/>
    <property type="match status" value="1"/>
</dbReference>
<evidence type="ECO:0000259" key="4">
    <source>
        <dbReference type="Pfam" id="PF14420"/>
    </source>
</evidence>
<keyword evidence="6" id="KW-1185">Reference proteome</keyword>
<dbReference type="Proteomes" id="UP000554235">
    <property type="component" value="Unassembled WGS sequence"/>
</dbReference>
<sequence length="1122" mass="123988">MTGTKPQPTEEEWLRQKSFIRYEYVVIGTSLKDLTVALTSRGHHTTKAQLEYKLKNWNISKNIDRKAWQSIDRKINKRKHDGKNSDVIFCGKRLKQPKVDKEISRHRETNIFAQVAKQRSPPSSPTNLQLIVCTPPPLRMESEWPESLPWLGFRDVYSKWVFNKPTPSTKALRRARRLDLPLSLMAGESIKGRRQKSIASTSISELASNIGKTMPEWYPGEHIQIAHVHLIESGKESVPDCVKMIIYQMSNGMKIGHCENWEAVYDFLVGVGLLDSPTDLKGLRDQNVTIRAFMDTLFQAAIFHARMRATGSFQVVKWLLNSGQDPNCPMRKEEGCSTTALQEAIEAGYENLVALLLDFHANVDVTQKFSGGLSVIDLAVGSHRLPECVKSGMFSLLLPHCNSNIQNALCAAIRLHEKEIIFQILQQNMDFSQGQKNMDEWRPWLYENTPLSAAIESGSDFTNILLDHLSARHRSADFVTPDVFIAAAVKGDNHTTYRLDQIYPIGGKCNQRGITPLQAAVGWGNISTCDLLLQLYGGLSATLIYIASRGGHGGMLRFLLRKGADADAIINVGDEKPQTTLERLLTMPAREWNNFNSSCVAILIENGARLAGGEVVAFATGWKERPLRAALAAGASPDEKDVSGRSALQRALSPVVARSYDPRQLLSVEALLDWRAKLLGGEVVQAIRLENMMLVQRLLRLGGSLRDTGDNGVSCLEAAIIAQNNMLVQRILIEVGVHYDAGSLCAALQVENLPLVDRILSTRPREADYLPLEATAIGLAAKSGNLDILRKLLHLTRSSGLQSLQSASLPFFLDSDGNLRNSYTVDHWRNPKCVEGSPLALALILGGDSGFHELLKNGYRADTFTWVVVINMKSIAALELLGEYQQRLDSLSTLNMRTPLCLAVQKQDKTLIQYLLDAGADVNDYDYTLLRNRSPLQLAVELGNLDIIGCLLGNGAHVNAVPAFYGGATALQLAAINGHLGVANQLLNHGARVNARGARQRGRTALEAAAEHGRLDMLALLLHHGALITGDGRHQFVRAVKLAIDETHEATAEWLKCRGVWTQEDEGLLQENRLLGDQGCKNCCQYCCDEIHNSGSECIHAFSDDEEKFLSDRCGCKASGED</sequence>
<reference evidence="5 6" key="1">
    <citation type="submission" date="2020-01" db="EMBL/GenBank/DDBJ databases">
        <title>Identification and distribution of gene clusters putatively required for synthesis of sphingolipid metabolism inhibitors in phylogenetically diverse species of the filamentous fungus Fusarium.</title>
        <authorList>
            <person name="Kim H.-S."/>
            <person name="Busman M."/>
            <person name="Brown D.W."/>
            <person name="Divon H."/>
            <person name="Uhlig S."/>
            <person name="Proctor R.H."/>
        </authorList>
    </citation>
    <scope>NUCLEOTIDE SEQUENCE [LARGE SCALE GENOMIC DNA]</scope>
    <source>
        <strain evidence="5 6">NRRL 20459</strain>
    </source>
</reference>
<dbReference type="InterPro" id="IPR051165">
    <property type="entry name" value="Multifunctional_ANK_Repeat"/>
</dbReference>
<dbReference type="Pfam" id="PF12796">
    <property type="entry name" value="Ank_2"/>
    <property type="match status" value="2"/>
</dbReference>
<evidence type="ECO:0000313" key="5">
    <source>
        <dbReference type="EMBL" id="KAF4458924.1"/>
    </source>
</evidence>
<dbReference type="PANTHER" id="PTHR24123:SF33">
    <property type="entry name" value="PROTEIN HOS4"/>
    <property type="match status" value="1"/>
</dbReference>
<organism evidence="5 6">
    <name type="scientific">Fusarium albosuccineum</name>
    <dbReference type="NCBI Taxonomy" id="1237068"/>
    <lineage>
        <taxon>Eukaryota</taxon>
        <taxon>Fungi</taxon>
        <taxon>Dikarya</taxon>
        <taxon>Ascomycota</taxon>
        <taxon>Pezizomycotina</taxon>
        <taxon>Sordariomycetes</taxon>
        <taxon>Hypocreomycetidae</taxon>
        <taxon>Hypocreales</taxon>
        <taxon>Nectriaceae</taxon>
        <taxon>Fusarium</taxon>
        <taxon>Fusarium decemcellulare species complex</taxon>
    </lineage>
</organism>
<keyword evidence="1" id="KW-0677">Repeat</keyword>
<accession>A0A8H4P1B7</accession>
<dbReference type="InterPro" id="IPR002110">
    <property type="entry name" value="Ankyrin_rpt"/>
</dbReference>
<feature type="repeat" description="ANK" evidence="3">
    <location>
        <begin position="966"/>
        <end position="998"/>
    </location>
</feature>
<feature type="repeat" description="ANK" evidence="3">
    <location>
        <begin position="1001"/>
        <end position="1033"/>
    </location>
</feature>
<proteinExistence type="predicted"/>
<feature type="domain" description="Clr5" evidence="4">
    <location>
        <begin position="10"/>
        <end position="61"/>
    </location>
</feature>
<evidence type="ECO:0000256" key="3">
    <source>
        <dbReference type="PROSITE-ProRule" id="PRU00023"/>
    </source>
</evidence>
<evidence type="ECO:0000313" key="6">
    <source>
        <dbReference type="Proteomes" id="UP000554235"/>
    </source>
</evidence>
<feature type="repeat" description="ANK" evidence="3">
    <location>
        <begin position="539"/>
        <end position="571"/>
    </location>
</feature>
<dbReference type="OrthoDB" id="539213at2759"/>
<dbReference type="InterPro" id="IPR036770">
    <property type="entry name" value="Ankyrin_rpt-contain_sf"/>
</dbReference>